<evidence type="ECO:0000256" key="7">
    <source>
        <dbReference type="ARBA" id="ARBA00025800"/>
    </source>
</evidence>
<dbReference type="GO" id="GO:0016192">
    <property type="term" value="P:vesicle-mediated transport"/>
    <property type="evidence" value="ECO:0007669"/>
    <property type="project" value="InterPro"/>
</dbReference>
<evidence type="ECO:0000256" key="2">
    <source>
        <dbReference type="ARBA" id="ARBA00022448"/>
    </source>
</evidence>
<gene>
    <name evidence="9" type="ORF">ATY40_BA7504397</name>
</gene>
<dbReference type="GO" id="GO:0015031">
    <property type="term" value="P:protein transport"/>
    <property type="evidence" value="ECO:0007669"/>
    <property type="project" value="UniProtKB-KW"/>
</dbReference>
<feature type="transmembrane region" description="Helical" evidence="8">
    <location>
        <begin position="181"/>
        <end position="202"/>
    </location>
</feature>
<dbReference type="GO" id="GO:0000139">
    <property type="term" value="C:Golgi membrane"/>
    <property type="evidence" value="ECO:0007669"/>
    <property type="project" value="UniProtKB-SubCell"/>
</dbReference>
<dbReference type="PANTHER" id="PTHR23137:SF36">
    <property type="entry name" value="VESICLE TRANSPORT PROTEIN SFT2C"/>
    <property type="match status" value="1"/>
</dbReference>
<keyword evidence="4 8" id="KW-0653">Protein transport</keyword>
<reference evidence="9 10" key="1">
    <citation type="submission" date="2016-02" db="EMBL/GenBank/DDBJ databases">
        <title>Comparative genomic and transcriptomic foundation for Pichia pastoris.</title>
        <authorList>
            <person name="Love K.R."/>
            <person name="Shah K.A."/>
            <person name="Whittaker C.A."/>
            <person name="Wu J."/>
            <person name="Bartlett M.C."/>
            <person name="Ma D."/>
            <person name="Leeson R.L."/>
            <person name="Priest M."/>
            <person name="Young S.K."/>
            <person name="Love J.C."/>
        </authorList>
    </citation>
    <scope>NUCLEOTIDE SEQUENCE [LARGE SCALE GENOMIC DNA]</scope>
    <source>
        <strain evidence="9 10">ATCC 28485</strain>
    </source>
</reference>
<name>A0A1B2JI31_PICPA</name>
<dbReference type="Proteomes" id="UP000094565">
    <property type="component" value="Chromosome 4"/>
</dbReference>
<evidence type="ECO:0000313" key="10">
    <source>
        <dbReference type="Proteomes" id="UP000094565"/>
    </source>
</evidence>
<dbReference type="AlphaFoldDB" id="A0A1B2JI31"/>
<feature type="transmembrane region" description="Helical" evidence="8">
    <location>
        <begin position="122"/>
        <end position="146"/>
    </location>
</feature>
<evidence type="ECO:0000256" key="6">
    <source>
        <dbReference type="ARBA" id="ARBA00023136"/>
    </source>
</evidence>
<keyword evidence="5 8" id="KW-1133">Transmembrane helix</keyword>
<keyword evidence="3 8" id="KW-0812">Transmembrane</keyword>
<comment type="subcellular location">
    <subcellularLocation>
        <location evidence="8">Golgi apparatus membrane</location>
        <topology evidence="8">Multi-pass membrane protein</topology>
    </subcellularLocation>
    <subcellularLocation>
        <location evidence="1">Membrane</location>
        <topology evidence="1">Multi-pass membrane protein</topology>
    </subcellularLocation>
</comment>
<dbReference type="Pfam" id="PF04178">
    <property type="entry name" value="Got1"/>
    <property type="match status" value="1"/>
</dbReference>
<dbReference type="InterPro" id="IPR011691">
    <property type="entry name" value="Vesicle_transpt_SFT2"/>
</dbReference>
<dbReference type="InterPro" id="IPR007305">
    <property type="entry name" value="Vesicle_transpt_Got1/SFT2"/>
</dbReference>
<evidence type="ECO:0000256" key="5">
    <source>
        <dbReference type="ARBA" id="ARBA00022989"/>
    </source>
</evidence>
<feature type="transmembrane region" description="Helical" evidence="8">
    <location>
        <begin position="90"/>
        <end position="110"/>
    </location>
</feature>
<sequence length="222" mass="24950">MSLEEQFIRQFKDWKRKKGLLLSGNDYHLQSKFYQHTATFGTKNGESFVSWYGEQASEEHQDVGATNNSNLNTINATSCPTELKLPSMTCVAGFLGAQVSAILCFVIAFYKLIHSFSVKSFVLLWSSGLILFVFSFALLQGPSAYIHHLLSWKRAPTTVIFLGSLLSTFYSAVVIKSSVLTFLSGMAEVFCLVYYMASYFQYSGQRLLMFMTIGAQQLVRIV</sequence>
<accession>A0A1B2JI31</accession>
<comment type="similarity">
    <text evidence="7 8">Belongs to the SFT2 family.</text>
</comment>
<keyword evidence="8" id="KW-0333">Golgi apparatus</keyword>
<dbReference type="OrthoDB" id="660759at2759"/>
<evidence type="ECO:0000256" key="1">
    <source>
        <dbReference type="ARBA" id="ARBA00004141"/>
    </source>
</evidence>
<organism evidence="9 10">
    <name type="scientific">Komagataella pastoris</name>
    <name type="common">Yeast</name>
    <name type="synonym">Pichia pastoris</name>
    <dbReference type="NCBI Taxonomy" id="4922"/>
    <lineage>
        <taxon>Eukaryota</taxon>
        <taxon>Fungi</taxon>
        <taxon>Dikarya</taxon>
        <taxon>Ascomycota</taxon>
        <taxon>Saccharomycotina</taxon>
        <taxon>Pichiomycetes</taxon>
        <taxon>Pichiales</taxon>
        <taxon>Pichiaceae</taxon>
        <taxon>Komagataella</taxon>
    </lineage>
</organism>
<dbReference type="EMBL" id="CP014587">
    <property type="protein sequence ID" value="ANZ77676.1"/>
    <property type="molecule type" value="Genomic_DNA"/>
</dbReference>
<keyword evidence="6 8" id="KW-0472">Membrane</keyword>
<evidence type="ECO:0000256" key="3">
    <source>
        <dbReference type="ARBA" id="ARBA00022692"/>
    </source>
</evidence>
<feature type="transmembrane region" description="Helical" evidence="8">
    <location>
        <begin position="158"/>
        <end position="175"/>
    </location>
</feature>
<evidence type="ECO:0000313" key="9">
    <source>
        <dbReference type="EMBL" id="ANZ77676.1"/>
    </source>
</evidence>
<proteinExistence type="inferred from homology"/>
<evidence type="ECO:0000256" key="4">
    <source>
        <dbReference type="ARBA" id="ARBA00022927"/>
    </source>
</evidence>
<protein>
    <recommendedName>
        <fullName evidence="8">Protein transport protein SFT2</fullName>
    </recommendedName>
</protein>
<keyword evidence="2 8" id="KW-0813">Transport</keyword>
<keyword evidence="10" id="KW-1185">Reference proteome</keyword>
<comment type="function">
    <text evidence="8">Nonessential protein required for the fusion of transport vesicles derived from the endocytic pathway with the Golgi complex.</text>
</comment>
<evidence type="ECO:0000256" key="8">
    <source>
        <dbReference type="RuleBase" id="RU363111"/>
    </source>
</evidence>
<dbReference type="PANTHER" id="PTHR23137">
    <property type="entry name" value="VESICLE TRANSPORT PROTEIN-RELATED"/>
    <property type="match status" value="1"/>
</dbReference>